<keyword evidence="1" id="KW-0732">Signal</keyword>
<dbReference type="Proteomes" id="UP000274131">
    <property type="component" value="Unassembled WGS sequence"/>
</dbReference>
<reference evidence="4" key="1">
    <citation type="submission" date="2017-02" db="UniProtKB">
        <authorList>
            <consortium name="WormBaseParasite"/>
        </authorList>
    </citation>
    <scope>IDENTIFICATION</scope>
</reference>
<reference evidence="2 3" key="2">
    <citation type="submission" date="2018-10" db="EMBL/GenBank/DDBJ databases">
        <authorList>
            <consortium name="Pathogen Informatics"/>
        </authorList>
    </citation>
    <scope>NUCLEOTIDE SEQUENCE [LARGE SCALE GENOMIC DNA]</scope>
</reference>
<keyword evidence="3" id="KW-1185">Reference proteome</keyword>
<accession>A0A0N4UTM5</accession>
<evidence type="ECO:0000313" key="2">
    <source>
        <dbReference type="EMBL" id="VDD85297.1"/>
    </source>
</evidence>
<protein>
    <submittedName>
        <fullName evidence="4">Secreted protein</fullName>
    </submittedName>
</protein>
<feature type="signal peptide" evidence="1">
    <location>
        <begin position="1"/>
        <end position="22"/>
    </location>
</feature>
<organism evidence="4">
    <name type="scientific">Enterobius vermicularis</name>
    <name type="common">Human pinworm</name>
    <dbReference type="NCBI Taxonomy" id="51028"/>
    <lineage>
        <taxon>Eukaryota</taxon>
        <taxon>Metazoa</taxon>
        <taxon>Ecdysozoa</taxon>
        <taxon>Nematoda</taxon>
        <taxon>Chromadorea</taxon>
        <taxon>Rhabditida</taxon>
        <taxon>Spirurina</taxon>
        <taxon>Oxyuridomorpha</taxon>
        <taxon>Oxyuroidea</taxon>
        <taxon>Oxyuridae</taxon>
        <taxon>Enterobius</taxon>
    </lineage>
</organism>
<sequence length="81" mass="8799">MLVTNALLRFFVGLLLPGRLMLIDFVGSMDGSPKTSSSLGFGERDDEVCLLVASLTHRNGESATAIVTAVRVYLFILVDHM</sequence>
<evidence type="ECO:0000313" key="3">
    <source>
        <dbReference type="Proteomes" id="UP000274131"/>
    </source>
</evidence>
<evidence type="ECO:0000313" key="4">
    <source>
        <dbReference type="WBParaSite" id="EVEC_0000066001-mRNA-1"/>
    </source>
</evidence>
<proteinExistence type="predicted"/>
<gene>
    <name evidence="2" type="ORF">EVEC_LOCUS440</name>
</gene>
<dbReference type="EMBL" id="UXUI01000677">
    <property type="protein sequence ID" value="VDD85297.1"/>
    <property type="molecule type" value="Genomic_DNA"/>
</dbReference>
<dbReference type="AlphaFoldDB" id="A0A0N4UTM5"/>
<feature type="chain" id="PRO_5043122467" evidence="1">
    <location>
        <begin position="23"/>
        <end position="81"/>
    </location>
</feature>
<name>A0A0N4UTM5_ENTVE</name>
<evidence type="ECO:0000256" key="1">
    <source>
        <dbReference type="SAM" id="SignalP"/>
    </source>
</evidence>
<dbReference type="WBParaSite" id="EVEC_0000066001-mRNA-1">
    <property type="protein sequence ID" value="EVEC_0000066001-mRNA-1"/>
    <property type="gene ID" value="EVEC_0000066001"/>
</dbReference>